<evidence type="ECO:0000313" key="2">
    <source>
        <dbReference type="Proteomes" id="UP000245207"/>
    </source>
</evidence>
<accession>A0A2U1PFF5</accession>
<gene>
    <name evidence="1" type="ORF">CTI12_AA159090</name>
</gene>
<keyword evidence="1" id="KW-0687">Ribonucleoprotein</keyword>
<proteinExistence type="predicted"/>
<keyword evidence="1" id="KW-0689">Ribosomal protein</keyword>
<evidence type="ECO:0000313" key="1">
    <source>
        <dbReference type="EMBL" id="PWA84470.1"/>
    </source>
</evidence>
<dbReference type="EMBL" id="PKPP01001223">
    <property type="protein sequence ID" value="PWA84470.1"/>
    <property type="molecule type" value="Genomic_DNA"/>
</dbReference>
<dbReference type="GO" id="GO:0005840">
    <property type="term" value="C:ribosome"/>
    <property type="evidence" value="ECO:0007669"/>
    <property type="project" value="UniProtKB-KW"/>
</dbReference>
<dbReference type="AlphaFoldDB" id="A0A2U1PFF5"/>
<comment type="caution">
    <text evidence="1">The sequence shown here is derived from an EMBL/GenBank/DDBJ whole genome shotgun (WGS) entry which is preliminary data.</text>
</comment>
<reference evidence="1 2" key="1">
    <citation type="journal article" date="2018" name="Mol. Plant">
        <title>The genome of Artemisia annua provides insight into the evolution of Asteraceae family and artemisinin biosynthesis.</title>
        <authorList>
            <person name="Shen Q."/>
            <person name="Zhang L."/>
            <person name="Liao Z."/>
            <person name="Wang S."/>
            <person name="Yan T."/>
            <person name="Shi P."/>
            <person name="Liu M."/>
            <person name="Fu X."/>
            <person name="Pan Q."/>
            <person name="Wang Y."/>
            <person name="Lv Z."/>
            <person name="Lu X."/>
            <person name="Zhang F."/>
            <person name="Jiang W."/>
            <person name="Ma Y."/>
            <person name="Chen M."/>
            <person name="Hao X."/>
            <person name="Li L."/>
            <person name="Tang Y."/>
            <person name="Lv G."/>
            <person name="Zhou Y."/>
            <person name="Sun X."/>
            <person name="Brodelius P.E."/>
            <person name="Rose J.K.C."/>
            <person name="Tang K."/>
        </authorList>
    </citation>
    <scope>NUCLEOTIDE SEQUENCE [LARGE SCALE GENOMIC DNA]</scope>
    <source>
        <strain evidence="2">cv. Huhao1</strain>
        <tissue evidence="1">Leaf</tissue>
    </source>
</reference>
<dbReference type="OrthoDB" id="1002029at2759"/>
<dbReference type="Proteomes" id="UP000245207">
    <property type="component" value="Unassembled WGS sequence"/>
</dbReference>
<protein>
    <submittedName>
        <fullName evidence="1">Ribosomal protein L7Ae/L30e/S12e/Gadd45 family protein</fullName>
    </submittedName>
</protein>
<organism evidence="1 2">
    <name type="scientific">Artemisia annua</name>
    <name type="common">Sweet wormwood</name>
    <dbReference type="NCBI Taxonomy" id="35608"/>
    <lineage>
        <taxon>Eukaryota</taxon>
        <taxon>Viridiplantae</taxon>
        <taxon>Streptophyta</taxon>
        <taxon>Embryophyta</taxon>
        <taxon>Tracheophyta</taxon>
        <taxon>Spermatophyta</taxon>
        <taxon>Magnoliopsida</taxon>
        <taxon>eudicotyledons</taxon>
        <taxon>Gunneridae</taxon>
        <taxon>Pentapetalae</taxon>
        <taxon>asterids</taxon>
        <taxon>campanulids</taxon>
        <taxon>Asterales</taxon>
        <taxon>Asteraceae</taxon>
        <taxon>Asteroideae</taxon>
        <taxon>Anthemideae</taxon>
        <taxon>Artemisiinae</taxon>
        <taxon>Artemisia</taxon>
    </lineage>
</organism>
<sequence length="73" mass="8593">MAEGSEKAPIRPRWQDMSCWQKSLESTRYWCLKFATKKRTEKVVNPLFEKRPKQFGISRALPPSKDLHRSGSR</sequence>
<dbReference type="STRING" id="35608.A0A2U1PFF5"/>
<name>A0A2U1PFF5_ARTAN</name>
<keyword evidence="2" id="KW-1185">Reference proteome</keyword>